<reference evidence="1 2" key="1">
    <citation type="submission" date="2017-02" db="EMBL/GenBank/DDBJ databases">
        <authorList>
            <person name="Jeong S."/>
        </authorList>
    </citation>
    <scope>NUCLEOTIDE SEQUENCE [LARGE SCALE GENOMIC DNA]</scope>
    <source>
        <strain evidence="1 2">RMAR6-6</strain>
    </source>
</reference>
<keyword evidence="2" id="KW-1185">Reference proteome</keyword>
<evidence type="ECO:0000313" key="1">
    <source>
        <dbReference type="EMBL" id="AQQ02450.1"/>
    </source>
</evidence>
<dbReference type="Proteomes" id="UP000188174">
    <property type="component" value="Chromosome"/>
</dbReference>
<sequence>MLQKAVEGDLLTAAEEDTLRECVEDYRRRLPLGNGFKLTTTDVAEAFEILFDDVQFMTGSRRQRVIRLLIKTGAKGYQIGSLPVRREHPTDEHIAEDFRVPVTPEEIRKAS</sequence>
<dbReference type="EMBL" id="CP019630">
    <property type="protein sequence ID" value="AQQ02450.1"/>
    <property type="molecule type" value="Genomic_DNA"/>
</dbReference>
<name>A0ABN4WNW8_9HYPH</name>
<organism evidence="1 2">
    <name type="scientific">Roseibium algicola</name>
    <dbReference type="NCBI Taxonomy" id="2857014"/>
    <lineage>
        <taxon>Bacteria</taxon>
        <taxon>Pseudomonadati</taxon>
        <taxon>Pseudomonadota</taxon>
        <taxon>Alphaproteobacteria</taxon>
        <taxon>Hyphomicrobiales</taxon>
        <taxon>Stappiaceae</taxon>
        <taxon>Roseibium</taxon>
    </lineage>
</organism>
<gene>
    <name evidence="1" type="ORF">B0E33_01615</name>
</gene>
<protein>
    <submittedName>
        <fullName evidence="1">Uncharacterized protein</fullName>
    </submittedName>
</protein>
<accession>A0ABN4WNW8</accession>
<proteinExistence type="predicted"/>
<evidence type="ECO:0000313" key="2">
    <source>
        <dbReference type="Proteomes" id="UP000188174"/>
    </source>
</evidence>